<feature type="compositionally biased region" description="Basic and acidic residues" evidence="1">
    <location>
        <begin position="112"/>
        <end position="122"/>
    </location>
</feature>
<evidence type="ECO:0000313" key="4">
    <source>
        <dbReference type="Proteomes" id="UP000076632"/>
    </source>
</evidence>
<accession>A0A165F9B6</accession>
<dbReference type="OrthoDB" id="77989at2759"/>
<feature type="region of interest" description="Disordered" evidence="1">
    <location>
        <begin position="112"/>
        <end position="149"/>
    </location>
</feature>
<name>A0A165F9B6_XYLHT</name>
<sequence length="361" mass="40236">MVLCPFVFLITRPDVPPLKLQQSEVASAHWVSLRALLAPSQRTVERCDVSDRLIRQSGHLTRAFFRAMLGQMVFAAVRLRPTESLYSSRAPGFLPSYDGCDEGDTIVPGAVEGRHDSHDETKSQAAARGRAVGQISAEPPTPTLSTSPSRALAKRPLLTTLKEWWLGDHAGSANMDRPLLLWGLTLGVLADFLELLPPHDALGLWSYPTFTPWDVRFTIRVMTFFFRRRKQCELEEEQRLARSEQVTKQSGGGNEEQNMAVGQTKDIDSAETMESAAALSEPPAVAVEEGLDAVGLVRRSEGGITQNVRERSWHRPRSSAVGVLLDGYYTYVRRSVALALLGRFTFLGLILVHLFRRWQKQ</sequence>
<organism evidence="3 4">
    <name type="scientific">Xylona heveae (strain CBS 132557 / TC161)</name>
    <dbReference type="NCBI Taxonomy" id="1328760"/>
    <lineage>
        <taxon>Eukaryota</taxon>
        <taxon>Fungi</taxon>
        <taxon>Dikarya</taxon>
        <taxon>Ascomycota</taxon>
        <taxon>Pezizomycotina</taxon>
        <taxon>Xylonomycetes</taxon>
        <taxon>Xylonales</taxon>
        <taxon>Xylonaceae</taxon>
        <taxon>Xylona</taxon>
    </lineage>
</organism>
<proteinExistence type="predicted"/>
<dbReference type="EMBL" id="KV407462">
    <property type="protein sequence ID" value="KZF20729.1"/>
    <property type="molecule type" value="Genomic_DNA"/>
</dbReference>
<dbReference type="AlphaFoldDB" id="A0A165F9B6"/>
<gene>
    <name evidence="3" type="ORF">L228DRAFT_249534</name>
</gene>
<reference evidence="3 4" key="1">
    <citation type="journal article" date="2016" name="Fungal Biol.">
        <title>The genome of Xylona heveae provides a window into fungal endophytism.</title>
        <authorList>
            <person name="Gazis R."/>
            <person name="Kuo A."/>
            <person name="Riley R."/>
            <person name="LaButti K."/>
            <person name="Lipzen A."/>
            <person name="Lin J."/>
            <person name="Amirebrahimi M."/>
            <person name="Hesse C.N."/>
            <person name="Spatafora J.W."/>
            <person name="Henrissat B."/>
            <person name="Hainaut M."/>
            <person name="Grigoriev I.V."/>
            <person name="Hibbett D.S."/>
        </authorList>
    </citation>
    <scope>NUCLEOTIDE SEQUENCE [LARGE SCALE GENOMIC DNA]</scope>
    <source>
        <strain evidence="3 4">TC161</strain>
    </source>
</reference>
<dbReference type="RefSeq" id="XP_018186284.1">
    <property type="nucleotide sequence ID" value="XM_018333111.1"/>
</dbReference>
<keyword evidence="4" id="KW-1185">Reference proteome</keyword>
<dbReference type="GeneID" id="28898248"/>
<dbReference type="Proteomes" id="UP000076632">
    <property type="component" value="Unassembled WGS sequence"/>
</dbReference>
<feature type="transmembrane region" description="Helical" evidence="2">
    <location>
        <begin position="336"/>
        <end position="355"/>
    </location>
</feature>
<dbReference type="InParanoid" id="A0A165F9B6"/>
<evidence type="ECO:0000313" key="3">
    <source>
        <dbReference type="EMBL" id="KZF20729.1"/>
    </source>
</evidence>
<dbReference type="STRING" id="1328760.A0A165F9B6"/>
<keyword evidence="2" id="KW-1133">Transmembrane helix</keyword>
<evidence type="ECO:0000256" key="1">
    <source>
        <dbReference type="SAM" id="MobiDB-lite"/>
    </source>
</evidence>
<evidence type="ECO:0000256" key="2">
    <source>
        <dbReference type="SAM" id="Phobius"/>
    </source>
</evidence>
<protein>
    <submittedName>
        <fullName evidence="3">Uncharacterized protein</fullName>
    </submittedName>
</protein>
<keyword evidence="2" id="KW-0472">Membrane</keyword>
<keyword evidence="2" id="KW-0812">Transmembrane</keyword>
<dbReference type="Gene3D" id="3.90.79.10">
    <property type="entry name" value="Nucleoside Triphosphate Pyrophosphohydrolase"/>
    <property type="match status" value="1"/>
</dbReference>